<proteinExistence type="inferred from homology"/>
<dbReference type="Pfam" id="PF01925">
    <property type="entry name" value="TauE"/>
    <property type="match status" value="2"/>
</dbReference>
<organism evidence="7 8">
    <name type="scientific">Actinoalloteichus fjordicus</name>
    <dbReference type="NCBI Taxonomy" id="1612552"/>
    <lineage>
        <taxon>Bacteria</taxon>
        <taxon>Bacillati</taxon>
        <taxon>Actinomycetota</taxon>
        <taxon>Actinomycetes</taxon>
        <taxon>Pseudonocardiales</taxon>
        <taxon>Pseudonocardiaceae</taxon>
        <taxon>Actinoalloteichus</taxon>
    </lineage>
</organism>
<keyword evidence="3 6" id="KW-0812">Transmembrane</keyword>
<feature type="transmembrane region" description="Helical" evidence="6">
    <location>
        <begin position="150"/>
        <end position="172"/>
    </location>
</feature>
<dbReference type="AlphaFoldDB" id="A0AAC9PPR7"/>
<feature type="transmembrane region" description="Helical" evidence="6">
    <location>
        <begin position="84"/>
        <end position="105"/>
    </location>
</feature>
<keyword evidence="4 6" id="KW-1133">Transmembrane helix</keyword>
<dbReference type="InterPro" id="IPR002781">
    <property type="entry name" value="TM_pro_TauE-like"/>
</dbReference>
<name>A0AAC9PPR7_9PSEU</name>
<protein>
    <recommendedName>
        <fullName evidence="6">Probable membrane transporter protein</fullName>
    </recommendedName>
</protein>
<evidence type="ECO:0000256" key="5">
    <source>
        <dbReference type="ARBA" id="ARBA00023136"/>
    </source>
</evidence>
<dbReference type="EMBL" id="CP016076">
    <property type="protein sequence ID" value="APU12349.1"/>
    <property type="molecule type" value="Genomic_DNA"/>
</dbReference>
<comment type="similarity">
    <text evidence="2 6">Belongs to the 4-toluene sulfonate uptake permease (TSUP) (TC 2.A.102) family.</text>
</comment>
<evidence type="ECO:0000313" key="7">
    <source>
        <dbReference type="EMBL" id="APU12349.1"/>
    </source>
</evidence>
<gene>
    <name evidence="7" type="ORF">UA74_01295</name>
</gene>
<feature type="transmembrane region" description="Helical" evidence="6">
    <location>
        <begin position="112"/>
        <end position="130"/>
    </location>
</feature>
<keyword evidence="5 6" id="KW-0472">Membrane</keyword>
<evidence type="ECO:0000256" key="6">
    <source>
        <dbReference type="RuleBase" id="RU363041"/>
    </source>
</evidence>
<feature type="transmembrane region" description="Helical" evidence="6">
    <location>
        <begin position="56"/>
        <end position="78"/>
    </location>
</feature>
<keyword evidence="6" id="KW-1003">Cell membrane</keyword>
<accession>A0AAC9PPR7</accession>
<dbReference type="InterPro" id="IPR051598">
    <property type="entry name" value="TSUP/Inactive_protease-like"/>
</dbReference>
<dbReference type="GO" id="GO:0005886">
    <property type="term" value="C:plasma membrane"/>
    <property type="evidence" value="ECO:0007669"/>
    <property type="project" value="UniProtKB-SubCell"/>
</dbReference>
<comment type="subcellular location">
    <subcellularLocation>
        <location evidence="6">Cell membrane</location>
        <topology evidence="6">Multi-pass membrane protein</topology>
    </subcellularLocation>
    <subcellularLocation>
        <location evidence="1">Membrane</location>
        <topology evidence="1">Multi-pass membrane protein</topology>
    </subcellularLocation>
</comment>
<feature type="transmembrane region" description="Helical" evidence="6">
    <location>
        <begin position="20"/>
        <end position="49"/>
    </location>
</feature>
<dbReference type="KEGG" id="acad:UA74_01295"/>
<evidence type="ECO:0000313" key="8">
    <source>
        <dbReference type="Proteomes" id="UP000185511"/>
    </source>
</evidence>
<dbReference type="Proteomes" id="UP000185511">
    <property type="component" value="Chromosome"/>
</dbReference>
<dbReference type="RefSeq" id="WP_198042897.1">
    <property type="nucleotide sequence ID" value="NZ_CP016076.1"/>
</dbReference>
<evidence type="ECO:0000256" key="4">
    <source>
        <dbReference type="ARBA" id="ARBA00022989"/>
    </source>
</evidence>
<sequence>MSQQNEETAAQPGLARWPILVVIGLIAGALSGLFGIGGGVAIVPALVAWCGRDQRYAVATSLLALGPLAVAGVIGYSAHGQVDLRIALPLAAGSMVGAWLGAFLLTKMPLAWLRWFFALIAVATALRMLIDPGVSTGVVSHEWWRLALLLPVGVLIGVIAALAGIGGGAVMVPVMQIGFGIPAALAKGTSLLVILPTSILGGWRNLRHGNGSLRDAMWIGCSGILATLATTQWSVVMNPLLSDVLFGLLLVFVAVRTVWQDIRRLLRRRG</sequence>
<feature type="transmembrane region" description="Helical" evidence="6">
    <location>
        <begin position="184"/>
        <end position="203"/>
    </location>
</feature>
<feature type="transmembrane region" description="Helical" evidence="6">
    <location>
        <begin position="240"/>
        <end position="259"/>
    </location>
</feature>
<evidence type="ECO:0000256" key="2">
    <source>
        <dbReference type="ARBA" id="ARBA00009142"/>
    </source>
</evidence>
<dbReference type="PANTHER" id="PTHR43701:SF2">
    <property type="entry name" value="MEMBRANE TRANSPORTER PROTEIN YJNA-RELATED"/>
    <property type="match status" value="1"/>
</dbReference>
<evidence type="ECO:0000256" key="1">
    <source>
        <dbReference type="ARBA" id="ARBA00004141"/>
    </source>
</evidence>
<dbReference type="PANTHER" id="PTHR43701">
    <property type="entry name" value="MEMBRANE TRANSPORTER PROTEIN MJ0441-RELATED"/>
    <property type="match status" value="1"/>
</dbReference>
<evidence type="ECO:0000256" key="3">
    <source>
        <dbReference type="ARBA" id="ARBA00022692"/>
    </source>
</evidence>
<reference evidence="8" key="1">
    <citation type="submission" date="2016-06" db="EMBL/GenBank/DDBJ databases">
        <title>Complete genome sequence of Actinoalloteichus fjordicus DSM 46855 (=ADI127-17), type strain of the new species Actinoalloteichus fjordicus.</title>
        <authorList>
            <person name="Ruckert C."/>
            <person name="Nouioui I."/>
            <person name="Willmese J."/>
            <person name="van Wezel G."/>
            <person name="Klenk H.-P."/>
            <person name="Kalinowski J."/>
            <person name="Zotchev S.B."/>
        </authorList>
    </citation>
    <scope>NUCLEOTIDE SEQUENCE [LARGE SCALE GENOMIC DNA]</scope>
    <source>
        <strain evidence="8">ADI127-7</strain>
    </source>
</reference>
<keyword evidence="8" id="KW-1185">Reference proteome</keyword>